<evidence type="ECO:0000256" key="7">
    <source>
        <dbReference type="ARBA" id="ARBA00022490"/>
    </source>
</evidence>
<feature type="region of interest" description="Disordered" evidence="12">
    <location>
        <begin position="266"/>
        <end position="315"/>
    </location>
</feature>
<evidence type="ECO:0000256" key="1">
    <source>
        <dbReference type="ARBA" id="ARBA00004236"/>
    </source>
</evidence>
<dbReference type="SMART" id="SM00228">
    <property type="entry name" value="PDZ"/>
    <property type="match status" value="1"/>
</dbReference>
<proteinExistence type="inferred from homology"/>
<keyword evidence="7" id="KW-0963">Cytoplasm</keyword>
<comment type="subcellular location">
    <subcellularLocation>
        <location evidence="2">Cell junction</location>
        <location evidence="2">Tight junction</location>
    </subcellularLocation>
    <subcellularLocation>
        <location evidence="1">Cell membrane</location>
    </subcellularLocation>
    <subcellularLocation>
        <location evidence="3">Cytoplasm</location>
    </subcellularLocation>
</comment>
<keyword evidence="10" id="KW-0472">Membrane</keyword>
<dbReference type="CDD" id="cd06403">
    <property type="entry name" value="PB1_Par6"/>
    <property type="match status" value="1"/>
</dbReference>
<evidence type="ECO:0000256" key="4">
    <source>
        <dbReference type="ARBA" id="ARBA00008625"/>
    </source>
</evidence>
<dbReference type="InterPro" id="IPR000270">
    <property type="entry name" value="PB1_dom"/>
</dbReference>
<keyword evidence="6" id="KW-1003">Cell membrane</keyword>
<evidence type="ECO:0000256" key="3">
    <source>
        <dbReference type="ARBA" id="ARBA00004496"/>
    </source>
</evidence>
<comment type="caution">
    <text evidence="15">The sequence shown here is derived from an EMBL/GenBank/DDBJ whole genome shotgun (WGS) entry which is preliminary data.</text>
</comment>
<evidence type="ECO:0000256" key="6">
    <source>
        <dbReference type="ARBA" id="ARBA00022475"/>
    </source>
</evidence>
<dbReference type="CDD" id="cd06718">
    <property type="entry name" value="PDZ_Par6-like"/>
    <property type="match status" value="1"/>
</dbReference>
<evidence type="ECO:0000313" key="16">
    <source>
        <dbReference type="Proteomes" id="UP000708208"/>
    </source>
</evidence>
<feature type="compositionally biased region" description="Polar residues" evidence="12">
    <location>
        <begin position="266"/>
        <end position="280"/>
    </location>
</feature>
<dbReference type="FunFam" id="3.10.20.90:FF:000031">
    <property type="entry name" value="Partitioning defective 6 homolog alpha"/>
    <property type="match status" value="1"/>
</dbReference>
<dbReference type="InterPro" id="IPR051741">
    <property type="entry name" value="PAR6_homolog"/>
</dbReference>
<dbReference type="PROSITE" id="PS51745">
    <property type="entry name" value="PB1"/>
    <property type="match status" value="1"/>
</dbReference>
<evidence type="ECO:0000313" key="15">
    <source>
        <dbReference type="EMBL" id="CAG7834082.1"/>
    </source>
</evidence>
<dbReference type="SMART" id="SM00666">
    <property type="entry name" value="PB1"/>
    <property type="match status" value="1"/>
</dbReference>
<dbReference type="Proteomes" id="UP000708208">
    <property type="component" value="Unassembled WGS sequence"/>
</dbReference>
<gene>
    <name evidence="15" type="ORF">AFUS01_LOCUS43621</name>
</gene>
<evidence type="ECO:0000256" key="5">
    <source>
        <dbReference type="ARBA" id="ARBA00022427"/>
    </source>
</evidence>
<keyword evidence="9" id="KW-0965">Cell junction</keyword>
<dbReference type="PROSITE" id="PS50106">
    <property type="entry name" value="PDZ"/>
    <property type="match status" value="1"/>
</dbReference>
<evidence type="ECO:0000256" key="9">
    <source>
        <dbReference type="ARBA" id="ARBA00022949"/>
    </source>
</evidence>
<evidence type="ECO:0000256" key="8">
    <source>
        <dbReference type="ARBA" id="ARBA00022618"/>
    </source>
</evidence>
<feature type="domain" description="PB1" evidence="14">
    <location>
        <begin position="15"/>
        <end position="96"/>
    </location>
</feature>
<evidence type="ECO:0000256" key="10">
    <source>
        <dbReference type="ARBA" id="ARBA00023136"/>
    </source>
</evidence>
<dbReference type="OrthoDB" id="5868434at2759"/>
<evidence type="ECO:0000256" key="12">
    <source>
        <dbReference type="SAM" id="MobiDB-lite"/>
    </source>
</evidence>
<dbReference type="Pfam" id="PF00564">
    <property type="entry name" value="PB1"/>
    <property type="match status" value="1"/>
</dbReference>
<dbReference type="AlphaFoldDB" id="A0A8J2LPM1"/>
<keyword evidence="8" id="KW-0132">Cell division</keyword>
<dbReference type="GO" id="GO:0051301">
    <property type="term" value="P:cell division"/>
    <property type="evidence" value="ECO:0007669"/>
    <property type="project" value="UniProtKB-KW"/>
</dbReference>
<sequence length="315" mass="35120">MSKSRQQFQNRAASHVEVKSKFEAEFRRFSVERLARPTFEEFRTLLEKLHHVEDIPFLISYTDPKDGDLLPINNDDNFSLALQNARPLLRILLQRKGNSQTDLNGSHNKNRTLISSLLTPRQKTSQHPLTISNPQDFRQVSAIIDVDIVPETCRRVKLLKHQNSDKPLGFYIRDGTSIRVTPQGLEKVPGIFISRLVPGGLAESTGLLGVNDEVLEVNGIEVAGKTLDQVTDMMVANSSNLIITVRPANHQYLTPRRGSITRTSQISAGSHLSANSQQSGSDDDRFDQDEIRDLTGVQLDDSTPPNAIGGDELHL</sequence>
<dbReference type="InterPro" id="IPR034868">
    <property type="entry name" value="PB1_Par6"/>
</dbReference>
<dbReference type="GO" id="GO:0007098">
    <property type="term" value="P:centrosome cycle"/>
    <property type="evidence" value="ECO:0007669"/>
    <property type="project" value="TreeGrafter"/>
</dbReference>
<dbReference type="EMBL" id="CAJVCH010570104">
    <property type="protein sequence ID" value="CAG7834082.1"/>
    <property type="molecule type" value="Genomic_DNA"/>
</dbReference>
<protein>
    <submittedName>
        <fullName evidence="15">Uncharacterized protein</fullName>
    </submittedName>
</protein>
<dbReference type="InterPro" id="IPR001478">
    <property type="entry name" value="PDZ"/>
</dbReference>
<dbReference type="Pfam" id="PF00595">
    <property type="entry name" value="PDZ"/>
    <property type="match status" value="1"/>
</dbReference>
<dbReference type="GO" id="GO:0005886">
    <property type="term" value="C:plasma membrane"/>
    <property type="evidence" value="ECO:0007669"/>
    <property type="project" value="UniProtKB-SubCell"/>
</dbReference>
<keyword evidence="16" id="KW-1185">Reference proteome</keyword>
<organism evidence="15 16">
    <name type="scientific">Allacma fusca</name>
    <dbReference type="NCBI Taxonomy" id="39272"/>
    <lineage>
        <taxon>Eukaryota</taxon>
        <taxon>Metazoa</taxon>
        <taxon>Ecdysozoa</taxon>
        <taxon>Arthropoda</taxon>
        <taxon>Hexapoda</taxon>
        <taxon>Collembola</taxon>
        <taxon>Symphypleona</taxon>
        <taxon>Sminthuridae</taxon>
        <taxon>Allacma</taxon>
    </lineage>
</organism>
<dbReference type="PANTHER" id="PTHR14102">
    <property type="entry name" value="PAR-6-RELATED"/>
    <property type="match status" value="1"/>
</dbReference>
<evidence type="ECO:0000256" key="2">
    <source>
        <dbReference type="ARBA" id="ARBA00004435"/>
    </source>
</evidence>
<name>A0A8J2LPM1_9HEXA</name>
<keyword evidence="5" id="KW-0796">Tight junction</keyword>
<dbReference type="GO" id="GO:0005923">
    <property type="term" value="C:bicellular tight junction"/>
    <property type="evidence" value="ECO:0007669"/>
    <property type="project" value="UniProtKB-SubCell"/>
</dbReference>
<dbReference type="PANTHER" id="PTHR14102:SF11">
    <property type="entry name" value="LD29223P"/>
    <property type="match status" value="1"/>
</dbReference>
<keyword evidence="11" id="KW-0131">Cell cycle</keyword>
<feature type="domain" description="PDZ" evidence="13">
    <location>
        <begin position="155"/>
        <end position="249"/>
    </location>
</feature>
<accession>A0A8J2LPM1</accession>
<reference evidence="15" key="1">
    <citation type="submission" date="2021-06" db="EMBL/GenBank/DDBJ databases">
        <authorList>
            <person name="Hodson N. C."/>
            <person name="Mongue J. A."/>
            <person name="Jaron S. K."/>
        </authorList>
    </citation>
    <scope>NUCLEOTIDE SEQUENCE</scope>
</reference>
<evidence type="ECO:0000259" key="14">
    <source>
        <dbReference type="PROSITE" id="PS51745"/>
    </source>
</evidence>
<evidence type="ECO:0000259" key="13">
    <source>
        <dbReference type="PROSITE" id="PS50106"/>
    </source>
</evidence>
<comment type="similarity">
    <text evidence="4">Belongs to the PAR6 family.</text>
</comment>
<evidence type="ECO:0000256" key="11">
    <source>
        <dbReference type="ARBA" id="ARBA00023306"/>
    </source>
</evidence>
<dbReference type="InterPro" id="IPR053793">
    <property type="entry name" value="PB1-like"/>
</dbReference>
<dbReference type="GO" id="GO:0005737">
    <property type="term" value="C:cytoplasm"/>
    <property type="evidence" value="ECO:0007669"/>
    <property type="project" value="UniProtKB-SubCell"/>
</dbReference>
<dbReference type="FunFam" id="2.30.42.10:FF:000030">
    <property type="entry name" value="Partitioning defective 6 homolog beta"/>
    <property type="match status" value="1"/>
</dbReference>